<keyword evidence="3 4" id="KW-0732">Signal</keyword>
<dbReference type="Pfam" id="PF00496">
    <property type="entry name" value="SBP_bac_5"/>
    <property type="match status" value="1"/>
</dbReference>
<dbReference type="EMBL" id="FTOG01000001">
    <property type="protein sequence ID" value="SIS46783.1"/>
    <property type="molecule type" value="Genomic_DNA"/>
</dbReference>
<dbReference type="STRING" id="453582.SAMN05421580_101575"/>
<evidence type="ECO:0000259" key="5">
    <source>
        <dbReference type="Pfam" id="PF00496"/>
    </source>
</evidence>
<dbReference type="InterPro" id="IPR030678">
    <property type="entry name" value="Peptide/Ni-bd"/>
</dbReference>
<dbReference type="Proteomes" id="UP000186221">
    <property type="component" value="Unassembled WGS sequence"/>
</dbReference>
<protein>
    <submittedName>
        <fullName evidence="6">Peptide/nickel transport system substrate-binding protein</fullName>
    </submittedName>
</protein>
<comment type="subcellular location">
    <subcellularLocation>
        <location evidence="1">Periplasm</location>
    </subcellularLocation>
</comment>
<dbReference type="Gene3D" id="3.40.190.10">
    <property type="entry name" value="Periplasmic binding protein-like II"/>
    <property type="match status" value="1"/>
</dbReference>
<feature type="signal peptide" evidence="4">
    <location>
        <begin position="1"/>
        <end position="28"/>
    </location>
</feature>
<dbReference type="InterPro" id="IPR000914">
    <property type="entry name" value="SBP_5_dom"/>
</dbReference>
<reference evidence="7" key="1">
    <citation type="submission" date="2017-01" db="EMBL/GenBank/DDBJ databases">
        <authorList>
            <person name="Varghese N."/>
            <person name="Submissions S."/>
        </authorList>
    </citation>
    <scope>NUCLEOTIDE SEQUENCE [LARGE SCALE GENOMIC DNA]</scope>
    <source>
        <strain evidence="7">DSM 19945</strain>
    </source>
</reference>
<evidence type="ECO:0000256" key="1">
    <source>
        <dbReference type="ARBA" id="ARBA00004418"/>
    </source>
</evidence>
<dbReference type="GO" id="GO:0043190">
    <property type="term" value="C:ATP-binding cassette (ABC) transporter complex"/>
    <property type="evidence" value="ECO:0007669"/>
    <property type="project" value="InterPro"/>
</dbReference>
<accession>A0A1N7JBQ6</accession>
<dbReference type="GO" id="GO:0015833">
    <property type="term" value="P:peptide transport"/>
    <property type="evidence" value="ECO:0007669"/>
    <property type="project" value="TreeGrafter"/>
</dbReference>
<dbReference type="AlphaFoldDB" id="A0A1N7JBQ6"/>
<evidence type="ECO:0000313" key="7">
    <source>
        <dbReference type="Proteomes" id="UP000186221"/>
    </source>
</evidence>
<dbReference type="GO" id="GO:1904680">
    <property type="term" value="F:peptide transmembrane transporter activity"/>
    <property type="evidence" value="ECO:0007669"/>
    <property type="project" value="TreeGrafter"/>
</dbReference>
<dbReference type="SUPFAM" id="SSF53850">
    <property type="entry name" value="Periplasmic binding protein-like II"/>
    <property type="match status" value="1"/>
</dbReference>
<sequence length="616" mass="67614">MRGSVFFHRLSALTLAVSPILASLGAQAEPAQGIGPGAGITHGIAMYGTPALPEGFAHLPYANPQAPKGGTLRMGETGSFDSLNPWVLAGRPAQGISSYVTESLMLRSYDEPFTLYGLLAESVTTDPERTWVEFTLRPEARFSDGAPVTVEDVIWSYETLGTAGAPRYQNAWGKVAKIEQTGERSLRITFSEQNRELALIMGLRPVLEKAQWQGHDFATETQMIPVGSGPYVIDRVDMGRVITLKRNADWWAKDLPLTQGLQNIDTLRWDYFGDPNAMFEAFKAGDLDLYREGNPVKWARDYTFPAMTEGLVVKEEIPRATPSGIKGLVMNTRKPIFADWRVREALIRAFNFEFINTTLTGGVEPRISSYFGNSPLALQPGPASEKVAALLEPFKAELFPGTVEGYAFPASDGSPSNRRNARAALKLLAEAGWEADAAGVLKNGEGTPFTFEIVLPQGSEAQTIVDIYVEALRPLGIFPTITVVDDAQFQARKNGYDFDMTWFWVATSLSPGNEQYLYWGSQGVTEPGSRNLMGMNSPAAEAMIAAMLDARDTDDFTAAVRALDRVLTAGRYVIPVWFSPVSRVAHTRNLHSPTVVPLYGDWPGVTPDAWWIEAEQ</sequence>
<dbReference type="PIRSF" id="PIRSF002741">
    <property type="entry name" value="MppA"/>
    <property type="match status" value="1"/>
</dbReference>
<evidence type="ECO:0000256" key="3">
    <source>
        <dbReference type="ARBA" id="ARBA00022729"/>
    </source>
</evidence>
<feature type="domain" description="Solute-binding protein family 5" evidence="5">
    <location>
        <begin position="115"/>
        <end position="521"/>
    </location>
</feature>
<evidence type="ECO:0000256" key="2">
    <source>
        <dbReference type="ARBA" id="ARBA00005695"/>
    </source>
</evidence>
<dbReference type="RefSeq" id="WP_175610410.1">
    <property type="nucleotide sequence ID" value="NZ_FTOG01000001.1"/>
</dbReference>
<dbReference type="CDD" id="cd08497">
    <property type="entry name" value="MbnE-like"/>
    <property type="match status" value="1"/>
</dbReference>
<dbReference type="GO" id="GO:0042884">
    <property type="term" value="P:microcin transport"/>
    <property type="evidence" value="ECO:0007669"/>
    <property type="project" value="TreeGrafter"/>
</dbReference>
<gene>
    <name evidence="6" type="ORF">SAMN05421580_101575</name>
</gene>
<dbReference type="PANTHER" id="PTHR30290:SF64">
    <property type="entry name" value="ABC TRANSPORTER PERIPLASMIC BINDING PROTEIN"/>
    <property type="match status" value="1"/>
</dbReference>
<keyword evidence="7" id="KW-1185">Reference proteome</keyword>
<feature type="chain" id="PRO_5012230296" evidence="4">
    <location>
        <begin position="29"/>
        <end position="616"/>
    </location>
</feature>
<comment type="similarity">
    <text evidence="2">Belongs to the bacterial solute-binding protein 5 family.</text>
</comment>
<organism evidence="6 7">
    <name type="scientific">Rhodobacter aestuarii</name>
    <dbReference type="NCBI Taxonomy" id="453582"/>
    <lineage>
        <taxon>Bacteria</taxon>
        <taxon>Pseudomonadati</taxon>
        <taxon>Pseudomonadota</taxon>
        <taxon>Alphaproteobacteria</taxon>
        <taxon>Rhodobacterales</taxon>
        <taxon>Rhodobacter group</taxon>
        <taxon>Rhodobacter</taxon>
    </lineage>
</organism>
<name>A0A1N7JBQ6_9RHOB</name>
<dbReference type="PANTHER" id="PTHR30290">
    <property type="entry name" value="PERIPLASMIC BINDING COMPONENT OF ABC TRANSPORTER"/>
    <property type="match status" value="1"/>
</dbReference>
<evidence type="ECO:0000313" key="6">
    <source>
        <dbReference type="EMBL" id="SIS46783.1"/>
    </source>
</evidence>
<dbReference type="Gene3D" id="3.10.105.10">
    <property type="entry name" value="Dipeptide-binding Protein, Domain 3"/>
    <property type="match status" value="1"/>
</dbReference>
<dbReference type="InterPro" id="IPR039424">
    <property type="entry name" value="SBP_5"/>
</dbReference>
<proteinExistence type="inferred from homology"/>
<dbReference type="GO" id="GO:0030288">
    <property type="term" value="C:outer membrane-bounded periplasmic space"/>
    <property type="evidence" value="ECO:0007669"/>
    <property type="project" value="TreeGrafter"/>
</dbReference>
<evidence type="ECO:0000256" key="4">
    <source>
        <dbReference type="SAM" id="SignalP"/>
    </source>
</evidence>